<dbReference type="Proteomes" id="UP000005365">
    <property type="component" value="Unassembled WGS sequence"/>
</dbReference>
<evidence type="ECO:0000259" key="3">
    <source>
        <dbReference type="Pfam" id="PF00294"/>
    </source>
</evidence>
<reference evidence="4" key="1">
    <citation type="submission" date="2009-07" db="EMBL/GenBank/DDBJ databases">
        <authorList>
            <person name="Weinstock G."/>
            <person name="Sodergren E."/>
            <person name="Clifton S."/>
            <person name="Fulton L."/>
            <person name="Fulton B."/>
            <person name="Courtney L."/>
            <person name="Fronick C."/>
            <person name="Harrison M."/>
            <person name="Strong C."/>
            <person name="Farmer C."/>
            <person name="Delahaunty K."/>
            <person name="Markovic C."/>
            <person name="Hall O."/>
            <person name="Minx P."/>
            <person name="Tomlinson C."/>
            <person name="Mitreva M."/>
            <person name="Nelson J."/>
            <person name="Hou S."/>
            <person name="Wollam A."/>
            <person name="Pepin K.H."/>
            <person name="Johnson M."/>
            <person name="Bhonagiri V."/>
            <person name="Nash W.E."/>
            <person name="Warren W."/>
            <person name="Chinwalla A."/>
            <person name="Mardis E.R."/>
            <person name="Wilson R.K."/>
        </authorList>
    </citation>
    <scope>NUCLEOTIDE SEQUENCE [LARGE SCALE GENOMIC DNA]</scope>
    <source>
        <strain evidence="4">ATCC 29256</strain>
    </source>
</reference>
<dbReference type="PROSITE" id="PS00583">
    <property type="entry name" value="PFKB_KINASES_1"/>
    <property type="match status" value="1"/>
</dbReference>
<dbReference type="GO" id="GO:0033786">
    <property type="term" value="F:heptose-1-phosphate adenylyltransferase activity"/>
    <property type="evidence" value="ECO:0007669"/>
    <property type="project" value="TreeGrafter"/>
</dbReference>
<dbReference type="SUPFAM" id="SSF53613">
    <property type="entry name" value="Ribokinase-like"/>
    <property type="match status" value="1"/>
</dbReference>
<dbReference type="RefSeq" id="WP_003756130.1">
    <property type="nucleotide sequence ID" value="NZ_ACKO02000002.1"/>
</dbReference>
<feature type="domain" description="Carbohydrate kinase PfkB" evidence="3">
    <location>
        <begin position="17"/>
        <end position="308"/>
    </location>
</feature>
<gene>
    <name evidence="4" type="primary">rfaE</name>
    <name evidence="4" type="ORF">NEISICOT_00571</name>
</gene>
<dbReference type="EC" id="2.7.1.-" evidence="4"/>
<dbReference type="GO" id="GO:0005829">
    <property type="term" value="C:cytosol"/>
    <property type="evidence" value="ECO:0007669"/>
    <property type="project" value="TreeGrafter"/>
</dbReference>
<sequence length="327" mass="35546">MPTKFQQETLKSRFAQAKVLVVGDVMLDRYWFGDVSRISPEAPVPVAKIGRIDQRAGGAANVARNIASLGGKAGLLSVTGDDEAANALDALMAQDGVASYLMRNKQIATTVKLRVVARNQQLIRLDFEEHPNREVLEQIKQKYREVLPEYDAIIFSDYGKGGLSHISDMIDWAKHAGKTVLIDPKGDDYEKYAGATLITPNRAELKEVVGSWKNESELTEKAQNLRRHLDLTAVLLTRSEEGMTLFSEGEPIYQPTRAQEVYDVSGAGDTVIAGVGLGLAAGYTMPEAMHLANTAAGVVVAKLGTAVCSFAELNKALSLLKKTTKKN</sequence>
<comment type="caution">
    <text evidence="4">The sequence shown here is derived from an EMBL/GenBank/DDBJ whole genome shotgun (WGS) entry which is preliminary data.</text>
</comment>
<organism evidence="4 5">
    <name type="scientific">Neisseria sicca ATCC 29256</name>
    <dbReference type="NCBI Taxonomy" id="547045"/>
    <lineage>
        <taxon>Bacteria</taxon>
        <taxon>Pseudomonadati</taxon>
        <taxon>Pseudomonadota</taxon>
        <taxon>Betaproteobacteria</taxon>
        <taxon>Neisseriales</taxon>
        <taxon>Neisseriaceae</taxon>
        <taxon>Neisseria</taxon>
    </lineage>
</organism>
<dbReference type="InterPro" id="IPR002173">
    <property type="entry name" value="Carboh/pur_kinase_PfkB_CS"/>
</dbReference>
<proteinExistence type="predicted"/>
<evidence type="ECO:0000256" key="2">
    <source>
        <dbReference type="ARBA" id="ARBA00022777"/>
    </source>
</evidence>
<dbReference type="PANTHER" id="PTHR46969:SF1">
    <property type="entry name" value="BIFUNCTIONAL PROTEIN HLDE"/>
    <property type="match status" value="1"/>
</dbReference>
<dbReference type="eggNOG" id="COG2870">
    <property type="taxonomic scope" value="Bacteria"/>
</dbReference>
<dbReference type="Gene3D" id="3.40.1190.20">
    <property type="match status" value="1"/>
</dbReference>
<dbReference type="Pfam" id="PF00294">
    <property type="entry name" value="PfkB"/>
    <property type="match status" value="1"/>
</dbReference>
<keyword evidence="1 4" id="KW-0808">Transferase</keyword>
<dbReference type="CDD" id="cd01172">
    <property type="entry name" value="RfaE_like"/>
    <property type="match status" value="1"/>
</dbReference>
<name>C6M233_NEISI</name>
<protein>
    <submittedName>
        <fullName evidence="4">Bifunctional protein RfaE, domain I</fullName>
        <ecNumber evidence="4">2.7.1.-</ecNumber>
    </submittedName>
</protein>
<evidence type="ECO:0000313" key="4">
    <source>
        <dbReference type="EMBL" id="EET45861.1"/>
    </source>
</evidence>
<evidence type="ECO:0000256" key="1">
    <source>
        <dbReference type="ARBA" id="ARBA00022679"/>
    </source>
</evidence>
<dbReference type="InterPro" id="IPR029056">
    <property type="entry name" value="Ribokinase-like"/>
</dbReference>
<evidence type="ECO:0000313" key="5">
    <source>
        <dbReference type="Proteomes" id="UP000005365"/>
    </source>
</evidence>
<dbReference type="EMBL" id="ACKO02000002">
    <property type="protein sequence ID" value="EET45861.1"/>
    <property type="molecule type" value="Genomic_DNA"/>
</dbReference>
<accession>C6M233</accession>
<dbReference type="FunFam" id="3.40.1190.20:FF:000002">
    <property type="entry name" value="Bifunctional protein HldE"/>
    <property type="match status" value="1"/>
</dbReference>
<dbReference type="NCBIfam" id="TIGR02198">
    <property type="entry name" value="rfaE_dom_I"/>
    <property type="match status" value="1"/>
</dbReference>
<dbReference type="GO" id="GO:0016773">
    <property type="term" value="F:phosphotransferase activity, alcohol group as acceptor"/>
    <property type="evidence" value="ECO:0007669"/>
    <property type="project" value="InterPro"/>
</dbReference>
<dbReference type="InterPro" id="IPR011611">
    <property type="entry name" value="PfkB_dom"/>
</dbReference>
<dbReference type="AlphaFoldDB" id="C6M233"/>
<dbReference type="STRING" id="490.A6J88_07825"/>
<dbReference type="InterPro" id="IPR011913">
    <property type="entry name" value="RfaE_dom_I"/>
</dbReference>
<keyword evidence="5" id="KW-1185">Reference proteome</keyword>
<dbReference type="PANTHER" id="PTHR46969">
    <property type="entry name" value="BIFUNCTIONAL PROTEIN HLDE"/>
    <property type="match status" value="1"/>
</dbReference>
<dbReference type="GO" id="GO:0033785">
    <property type="term" value="F:heptose 7-phosphate kinase activity"/>
    <property type="evidence" value="ECO:0007669"/>
    <property type="project" value="TreeGrafter"/>
</dbReference>
<keyword evidence="2" id="KW-0418">Kinase</keyword>